<dbReference type="Proteomes" id="UP000297668">
    <property type="component" value="Unassembled WGS sequence"/>
</dbReference>
<dbReference type="PROSITE" id="PS00409">
    <property type="entry name" value="PROKAR_NTER_METHYL"/>
    <property type="match status" value="1"/>
</dbReference>
<dbReference type="RefSeq" id="WP_135260894.1">
    <property type="nucleotide sequence ID" value="NZ_SJZF01000024.1"/>
</dbReference>
<feature type="transmembrane region" description="Helical" evidence="3">
    <location>
        <begin position="12"/>
        <end position="31"/>
    </location>
</feature>
<keyword evidence="2" id="KW-0998">Cell outer membrane</keyword>
<gene>
    <name evidence="4" type="ORF">E0687_11260</name>
</gene>
<proteinExistence type="predicted"/>
<dbReference type="EMBL" id="SJZF01000024">
    <property type="protein sequence ID" value="TFU25368.1"/>
    <property type="molecule type" value="Genomic_DNA"/>
</dbReference>
<keyword evidence="3" id="KW-0812">Transmembrane</keyword>
<keyword evidence="3" id="KW-1133">Transmembrane helix</keyword>
<sequence length="132" mass="13626">MRATKGLTLLEVILAIGLLSVVLLALVGLQVSSLRAGNTGRGVQSLTRQAENFLEALRRNPGQIPTVCAASGATSGGEVSVGGRTGRCTYELCAVGSDGTLTCGENTGTLYQVTLSVPKERPQVTLRTVIAP</sequence>
<comment type="subcellular location">
    <subcellularLocation>
        <location evidence="1">Cell outer membrane</location>
    </subcellularLocation>
</comment>
<evidence type="ECO:0000256" key="3">
    <source>
        <dbReference type="SAM" id="Phobius"/>
    </source>
</evidence>
<protein>
    <submittedName>
        <fullName evidence="4">Prepilin</fullName>
    </submittedName>
</protein>
<evidence type="ECO:0000313" key="4">
    <source>
        <dbReference type="EMBL" id="TFU25368.1"/>
    </source>
</evidence>
<dbReference type="InterPro" id="IPR012902">
    <property type="entry name" value="N_methyl_site"/>
</dbReference>
<keyword evidence="3" id="KW-0472">Membrane</keyword>
<dbReference type="AlphaFoldDB" id="A0A4Y9FB19"/>
<comment type="caution">
    <text evidence="4">The sequence shown here is derived from an EMBL/GenBank/DDBJ whole genome shotgun (WGS) entry which is preliminary data.</text>
</comment>
<dbReference type="GO" id="GO:0009279">
    <property type="term" value="C:cell outer membrane"/>
    <property type="evidence" value="ECO:0007669"/>
    <property type="project" value="UniProtKB-SubCell"/>
</dbReference>
<organism evidence="4 5">
    <name type="scientific">Thermus tengchongensis</name>
    <dbReference type="NCBI Taxonomy" id="1214928"/>
    <lineage>
        <taxon>Bacteria</taxon>
        <taxon>Thermotogati</taxon>
        <taxon>Deinococcota</taxon>
        <taxon>Deinococci</taxon>
        <taxon>Thermales</taxon>
        <taxon>Thermaceae</taxon>
        <taxon>Thermus</taxon>
    </lineage>
</organism>
<accession>A0A4Y9FB19</accession>
<evidence type="ECO:0000256" key="1">
    <source>
        <dbReference type="ARBA" id="ARBA00004442"/>
    </source>
</evidence>
<evidence type="ECO:0000256" key="2">
    <source>
        <dbReference type="ARBA" id="ARBA00023237"/>
    </source>
</evidence>
<evidence type="ECO:0000313" key="5">
    <source>
        <dbReference type="Proteomes" id="UP000297668"/>
    </source>
</evidence>
<name>A0A4Y9FB19_9DEIN</name>
<reference evidence="4 5" key="1">
    <citation type="submission" date="2019-03" db="EMBL/GenBank/DDBJ databases">
        <title>Thermus tengchongensis species for the arsenic transformation mechanism.</title>
        <authorList>
            <person name="Yuan G.C."/>
        </authorList>
    </citation>
    <scope>NUCLEOTIDE SEQUENCE [LARGE SCALE GENOMIC DNA]</scope>
    <source>
        <strain evidence="4 5">15W</strain>
    </source>
</reference>